<evidence type="ECO:0000313" key="2">
    <source>
        <dbReference type="Proteomes" id="UP001157502"/>
    </source>
</evidence>
<feature type="non-terminal residue" evidence="1">
    <location>
        <position position="1"/>
    </location>
</feature>
<name>A0ACC2FWQ9_DALPE</name>
<protein>
    <submittedName>
        <fullName evidence="1">Uncharacterized protein</fullName>
    </submittedName>
</protein>
<keyword evidence="2" id="KW-1185">Reference proteome</keyword>
<reference evidence="1" key="1">
    <citation type="submission" date="2021-05" db="EMBL/GenBank/DDBJ databases">
        <authorList>
            <person name="Pan Q."/>
            <person name="Jouanno E."/>
            <person name="Zahm M."/>
            <person name="Klopp C."/>
            <person name="Cabau C."/>
            <person name="Louis A."/>
            <person name="Berthelot C."/>
            <person name="Parey E."/>
            <person name="Roest Crollius H."/>
            <person name="Montfort J."/>
            <person name="Robinson-Rechavi M."/>
            <person name="Bouchez O."/>
            <person name="Lampietro C."/>
            <person name="Lopez Roques C."/>
            <person name="Donnadieu C."/>
            <person name="Postlethwait J."/>
            <person name="Bobe J."/>
            <person name="Dillon D."/>
            <person name="Chandos A."/>
            <person name="von Hippel F."/>
            <person name="Guiguen Y."/>
        </authorList>
    </citation>
    <scope>NUCLEOTIDE SEQUENCE</scope>
    <source>
        <strain evidence="1">YG-Jan2019</strain>
    </source>
</reference>
<gene>
    <name evidence="1" type="ORF">DPEC_G00247500</name>
</gene>
<dbReference type="Proteomes" id="UP001157502">
    <property type="component" value="Chromosome 21"/>
</dbReference>
<organism evidence="1 2">
    <name type="scientific">Dallia pectoralis</name>
    <name type="common">Alaska blackfish</name>
    <dbReference type="NCBI Taxonomy" id="75939"/>
    <lineage>
        <taxon>Eukaryota</taxon>
        <taxon>Metazoa</taxon>
        <taxon>Chordata</taxon>
        <taxon>Craniata</taxon>
        <taxon>Vertebrata</taxon>
        <taxon>Euteleostomi</taxon>
        <taxon>Actinopterygii</taxon>
        <taxon>Neopterygii</taxon>
        <taxon>Teleostei</taxon>
        <taxon>Protacanthopterygii</taxon>
        <taxon>Esociformes</taxon>
        <taxon>Umbridae</taxon>
        <taxon>Dallia</taxon>
    </lineage>
</organism>
<sequence length="1071" mass="121388">EHKGKEDIEVEGNKEMDRELESTSCPKTEGKAEGELIEEDARKKRKDESSEEDEKKPSGTDENTLESVYSLKEENIDVEIKGRKEKEDEENQSVKKRERSEVIDNRVSTITALVKEEHQTLTNSPNKAVSDVMELISTTTTKQEAPPIKEETERALRTDQQAKIPLKKRELFGANRHHSNTLHNNSDMHSNQHCNSHSSSASSSIIVRNPLVTQTKDEQLDDALVEELINGVAPFNGLGGVTGVIGHVGVICRPTSQQQNCRSIFIESTTPGSEEGEKPKVTDREKSRQSVLVRKSPEWGETGASTPLGPGGQEVLAGEEKGEKDEKVKDRLERKEIEEGGDKGKERSGGHQSKDKNDNLREKEKSQRCHEKDEEENEKKTSNSAMEEHQSESNHILEGTRDQDEQKEAVCAETTPQIVLGPLEASSELQKEGIRLKIKIPPHQRRESSVKEEKVEEAGHGRSLRRSARICRPNPNKPESQDALPGPREKEDDQTTQRTEKKADPEAPSRTVKSRRRQQRGVGSSNAQAKRRKPNDDDEEERPESEWDSDDSSQSVEAPNEDPCSHCGLPNHPELILLCDSCDSGYHTACLRPPLMVIPDGEWFCPPCQHKLLCERLEEQLQTLDSALKKRDRAERRRERLVYVGISVENIIPEGEEEEKPEKKDSKKTKNLGRRSTRTRKCISYRFDDFDDAIDEAIEEDVRDADGGGVGRGKDMATILSEEEKEKRQPTLARGPPTRSRKRRRLNDLESDSTAAESEEEFQLSASTEEEEFVASGDEEAASDVDSFGSGPDLATTRAQRRAPKQRTSRTAAAKSRKHPRRQRRGWGEESEEEEEEEEMETSDLSDGDQKRCGLRRSRKREVNYCETSESESSQATANKDKPCRRRLSSSNCDESSHSRESEEEEVEKRREKRRKKEVAEKKTGEKRKDREEERMGRGKRREVLIEQRAKRLALMLKKRRPSTEDEEKSESSSEADRPVRKRLNRIDSDDDDDDDANNNDDENTNEEEEKEKRLRKTFSKEKRSTSPNGLQACRGPVKSGDETTALPRDRAARAGQNRSNSPQNPDLAES</sequence>
<comment type="caution">
    <text evidence="1">The sequence shown here is derived from an EMBL/GenBank/DDBJ whole genome shotgun (WGS) entry which is preliminary data.</text>
</comment>
<dbReference type="EMBL" id="CM055748">
    <property type="protein sequence ID" value="KAJ7995718.1"/>
    <property type="molecule type" value="Genomic_DNA"/>
</dbReference>
<evidence type="ECO:0000313" key="1">
    <source>
        <dbReference type="EMBL" id="KAJ7995718.1"/>
    </source>
</evidence>
<proteinExistence type="predicted"/>
<accession>A0ACC2FWQ9</accession>